<dbReference type="PANTHER" id="PTHR30146:SF154">
    <property type="entry name" value="TRANSCRIPTION REGULATOR, MEMBER OF GALR FAMILY"/>
    <property type="match status" value="1"/>
</dbReference>
<dbReference type="AlphaFoldDB" id="A0AAW5BM02"/>
<accession>A0AAW5BM02</accession>
<evidence type="ECO:0000259" key="4">
    <source>
        <dbReference type="PROSITE" id="PS50932"/>
    </source>
</evidence>
<keyword evidence="3" id="KW-0804">Transcription</keyword>
<dbReference type="SUPFAM" id="SSF47413">
    <property type="entry name" value="lambda repressor-like DNA-binding domains"/>
    <property type="match status" value="1"/>
</dbReference>
<dbReference type="Gene3D" id="3.40.50.2300">
    <property type="match status" value="2"/>
</dbReference>
<dbReference type="SMART" id="SM00354">
    <property type="entry name" value="HTH_LACI"/>
    <property type="match status" value="1"/>
</dbReference>
<dbReference type="Proteomes" id="UP000669239">
    <property type="component" value="Unassembled WGS sequence"/>
</dbReference>
<dbReference type="PROSITE" id="PS50932">
    <property type="entry name" value="HTH_LACI_2"/>
    <property type="match status" value="1"/>
</dbReference>
<dbReference type="EMBL" id="JAAITT010000007">
    <property type="protein sequence ID" value="NSJ48447.1"/>
    <property type="molecule type" value="Genomic_DNA"/>
</dbReference>
<evidence type="ECO:0000313" key="8">
    <source>
        <dbReference type="Proteomes" id="UP001299608"/>
    </source>
</evidence>
<dbReference type="PROSITE" id="PS00356">
    <property type="entry name" value="HTH_LACI_1"/>
    <property type="match status" value="1"/>
</dbReference>
<evidence type="ECO:0000313" key="6">
    <source>
        <dbReference type="EMBL" id="NSJ48447.1"/>
    </source>
</evidence>
<feature type="domain" description="HTH lacI-type" evidence="4">
    <location>
        <begin position="5"/>
        <end position="59"/>
    </location>
</feature>
<keyword evidence="2 5" id="KW-0238">DNA-binding</keyword>
<dbReference type="GeneID" id="97204135"/>
<dbReference type="Gene3D" id="1.10.260.40">
    <property type="entry name" value="lambda repressor-like DNA-binding domains"/>
    <property type="match status" value="1"/>
</dbReference>
<dbReference type="GO" id="GO:0000976">
    <property type="term" value="F:transcription cis-regulatory region binding"/>
    <property type="evidence" value="ECO:0007669"/>
    <property type="project" value="TreeGrafter"/>
</dbReference>
<dbReference type="InterPro" id="IPR025997">
    <property type="entry name" value="SBP_2_dom"/>
</dbReference>
<dbReference type="Proteomes" id="UP001299608">
    <property type="component" value="Unassembled WGS sequence"/>
</dbReference>
<dbReference type="InterPro" id="IPR028082">
    <property type="entry name" value="Peripla_BP_I"/>
</dbReference>
<evidence type="ECO:0000256" key="3">
    <source>
        <dbReference type="ARBA" id="ARBA00023163"/>
    </source>
</evidence>
<evidence type="ECO:0000313" key="5">
    <source>
        <dbReference type="EMBL" id="MCG4743899.1"/>
    </source>
</evidence>
<organism evidence="5 8">
    <name type="scientific">Enterocloster aldenensis</name>
    <dbReference type="NCBI Taxonomy" id="358742"/>
    <lineage>
        <taxon>Bacteria</taxon>
        <taxon>Bacillati</taxon>
        <taxon>Bacillota</taxon>
        <taxon>Clostridia</taxon>
        <taxon>Lachnospirales</taxon>
        <taxon>Lachnospiraceae</taxon>
        <taxon>Enterocloster</taxon>
    </lineage>
</organism>
<dbReference type="InterPro" id="IPR000843">
    <property type="entry name" value="HTH_LacI"/>
</dbReference>
<evidence type="ECO:0000256" key="1">
    <source>
        <dbReference type="ARBA" id="ARBA00023015"/>
    </source>
</evidence>
<evidence type="ECO:0000313" key="7">
    <source>
        <dbReference type="Proteomes" id="UP000669239"/>
    </source>
</evidence>
<evidence type="ECO:0000256" key="2">
    <source>
        <dbReference type="ARBA" id="ARBA00023125"/>
    </source>
</evidence>
<proteinExistence type="predicted"/>
<reference evidence="6" key="2">
    <citation type="submission" date="2020-02" db="EMBL/GenBank/DDBJ databases">
        <authorList>
            <person name="Littmann E."/>
            <person name="Sorbara M."/>
        </authorList>
    </citation>
    <scope>NUCLEOTIDE SEQUENCE</scope>
    <source>
        <strain evidence="6">MSK.1.17</strain>
    </source>
</reference>
<comment type="caution">
    <text evidence="5">The sequence shown here is derived from an EMBL/GenBank/DDBJ whole genome shotgun (WGS) entry which is preliminary data.</text>
</comment>
<dbReference type="EMBL" id="JAKNGE010000001">
    <property type="protein sequence ID" value="MCG4743899.1"/>
    <property type="molecule type" value="Genomic_DNA"/>
</dbReference>
<reference evidence="5" key="3">
    <citation type="submission" date="2022-01" db="EMBL/GenBank/DDBJ databases">
        <title>Collection of gut derived symbiotic bacterial strains cultured from healthy donors.</title>
        <authorList>
            <person name="Lin H."/>
            <person name="Kohout C."/>
            <person name="Waligurski E."/>
            <person name="Pamer E.G."/>
        </authorList>
    </citation>
    <scope>NUCLEOTIDE SEQUENCE</scope>
    <source>
        <strain evidence="5">DFI.6.55</strain>
    </source>
</reference>
<dbReference type="Pfam" id="PF00356">
    <property type="entry name" value="LacI"/>
    <property type="match status" value="1"/>
</dbReference>
<dbReference type="InterPro" id="IPR010982">
    <property type="entry name" value="Lambda_DNA-bd_dom_sf"/>
</dbReference>
<protein>
    <submittedName>
        <fullName evidence="5">LacI family DNA-binding transcriptional regulator</fullName>
    </submittedName>
    <submittedName>
        <fullName evidence="6">LacI family transcriptional regulator</fullName>
    </submittedName>
</protein>
<keyword evidence="1" id="KW-0805">Transcription regulation</keyword>
<sequence>MNTKVTIRDVAAKAGVSISSVHFALSGKAGVSDETREKIRRTAEEMGYQPNTLASSLKRSTQRIAILLPSDAGDNKYYYQPMWRGVHDYLSKLNANVECIELPYYESDKNEVFAKLKQLVMERRIDGILTVGHVDGFSAAQDWQDIHDRDISVVSINSENKLCDSLCCIQPEYDVIGRTMAELIIDRIPEFGSIFLCAGNPKWDAHSLIVKGFDDYLAENRCPNLVYKDYSYSINRQNYLNIFNKLTRPDVAACCSVYSQGTVMLGQALEESKKAGKVYAVGSDLPDVTAKRLRRSVLNNVIQKNPYAQGYVGIRTLAEYLISGKVPEQKKVFVGSEVVLKSNLVMYEHEQYRYMFL</sequence>
<dbReference type="PANTHER" id="PTHR30146">
    <property type="entry name" value="LACI-RELATED TRANSCRIPTIONAL REPRESSOR"/>
    <property type="match status" value="1"/>
</dbReference>
<keyword evidence="7" id="KW-1185">Reference proteome</keyword>
<gene>
    <name evidence="6" type="ORF">G5B36_07005</name>
    <name evidence="5" type="ORF">L0N08_00565</name>
</gene>
<dbReference type="RefSeq" id="WP_117556820.1">
    <property type="nucleotide sequence ID" value="NZ_BAABZL010000001.1"/>
</dbReference>
<dbReference type="SUPFAM" id="SSF53822">
    <property type="entry name" value="Periplasmic binding protein-like I"/>
    <property type="match status" value="1"/>
</dbReference>
<dbReference type="Pfam" id="PF13407">
    <property type="entry name" value="Peripla_BP_4"/>
    <property type="match status" value="1"/>
</dbReference>
<name>A0AAW5BM02_9FIRM</name>
<dbReference type="GO" id="GO:0003700">
    <property type="term" value="F:DNA-binding transcription factor activity"/>
    <property type="evidence" value="ECO:0007669"/>
    <property type="project" value="TreeGrafter"/>
</dbReference>
<dbReference type="CDD" id="cd01392">
    <property type="entry name" value="HTH_LacI"/>
    <property type="match status" value="1"/>
</dbReference>
<reference evidence="6 7" key="1">
    <citation type="journal article" date="2020" name="Cell Host Microbe">
        <title>Functional and Genomic Variation between Human-Derived Isolates of Lachnospiraceae Reveals Inter- and Intra-Species Diversity.</title>
        <authorList>
            <person name="Sorbara M.T."/>
            <person name="Littmann E.R."/>
            <person name="Fontana E."/>
            <person name="Moody T.U."/>
            <person name="Kohout C.E."/>
            <person name="Gjonbalaj M."/>
            <person name="Eaton V."/>
            <person name="Seok R."/>
            <person name="Leiner I.M."/>
            <person name="Pamer E.G."/>
        </authorList>
    </citation>
    <scope>NUCLEOTIDE SEQUENCE [LARGE SCALE GENOMIC DNA]</scope>
    <source>
        <strain evidence="6 7">MSK.1.17</strain>
    </source>
</reference>